<dbReference type="InterPro" id="IPR001036">
    <property type="entry name" value="Acrflvin-R"/>
</dbReference>
<dbReference type="InterPro" id="IPR027463">
    <property type="entry name" value="AcrB_DN_DC_subdom"/>
</dbReference>
<dbReference type="Gene3D" id="3.30.70.1320">
    <property type="entry name" value="Multidrug efflux transporter AcrB pore domain like"/>
    <property type="match status" value="1"/>
</dbReference>
<protein>
    <submittedName>
        <fullName evidence="2">Efflux RND transporter permease subunit</fullName>
    </submittedName>
</protein>
<dbReference type="GO" id="GO:0005886">
    <property type="term" value="C:plasma membrane"/>
    <property type="evidence" value="ECO:0007669"/>
    <property type="project" value="TreeGrafter"/>
</dbReference>
<feature type="transmembrane region" description="Helical" evidence="1">
    <location>
        <begin position="453"/>
        <end position="475"/>
    </location>
</feature>
<keyword evidence="1" id="KW-1133">Transmembrane helix</keyword>
<feature type="transmembrane region" description="Helical" evidence="1">
    <location>
        <begin position="512"/>
        <end position="534"/>
    </location>
</feature>
<accession>A0A3G3JYR3</accession>
<dbReference type="Gene3D" id="3.30.70.1430">
    <property type="entry name" value="Multidrug efflux transporter AcrB pore domain"/>
    <property type="match status" value="2"/>
</dbReference>
<dbReference type="Gene3D" id="1.20.1640.10">
    <property type="entry name" value="Multidrug efflux transporter AcrB transmembrane domain"/>
    <property type="match status" value="2"/>
</dbReference>
<feature type="transmembrane region" description="Helical" evidence="1">
    <location>
        <begin position="875"/>
        <end position="896"/>
    </location>
</feature>
<dbReference type="Pfam" id="PF00873">
    <property type="entry name" value="ACR_tran"/>
    <property type="match status" value="1"/>
</dbReference>
<dbReference type="PANTHER" id="PTHR32063">
    <property type="match status" value="1"/>
</dbReference>
<dbReference type="GO" id="GO:0042910">
    <property type="term" value="F:xenobiotic transmembrane transporter activity"/>
    <property type="evidence" value="ECO:0007669"/>
    <property type="project" value="TreeGrafter"/>
</dbReference>
<dbReference type="PRINTS" id="PR00702">
    <property type="entry name" value="ACRIFLAVINRP"/>
</dbReference>
<feature type="transmembrane region" description="Helical" evidence="1">
    <location>
        <begin position="849"/>
        <end position="869"/>
    </location>
</feature>
<dbReference type="EMBL" id="CP033433">
    <property type="protein sequence ID" value="AYQ73384.1"/>
    <property type="molecule type" value="Genomic_DNA"/>
</dbReference>
<evidence type="ECO:0000313" key="2">
    <source>
        <dbReference type="EMBL" id="AYQ73384.1"/>
    </source>
</evidence>
<proteinExistence type="predicted"/>
<dbReference type="Gene3D" id="3.30.2090.10">
    <property type="entry name" value="Multidrug efflux transporter AcrB TolC docking domain, DN and DC subdomains"/>
    <property type="match status" value="2"/>
</dbReference>
<reference evidence="2 3" key="1">
    <citation type="submission" date="2018-10" db="EMBL/GenBank/DDBJ databases">
        <title>Genome Sequence of Cohnella sp.</title>
        <authorList>
            <person name="Srinivasan S."/>
            <person name="Kim M.K."/>
        </authorList>
    </citation>
    <scope>NUCLEOTIDE SEQUENCE [LARGE SCALE GENOMIC DNA]</scope>
    <source>
        <strain evidence="2 3">18JY8-7</strain>
    </source>
</reference>
<organism evidence="2 3">
    <name type="scientific">Cohnella candidum</name>
    <dbReference type="NCBI Taxonomy" id="2674991"/>
    <lineage>
        <taxon>Bacteria</taxon>
        <taxon>Bacillati</taxon>
        <taxon>Bacillota</taxon>
        <taxon>Bacilli</taxon>
        <taxon>Bacillales</taxon>
        <taxon>Paenibacillaceae</taxon>
        <taxon>Cohnella</taxon>
    </lineage>
</organism>
<evidence type="ECO:0000256" key="1">
    <source>
        <dbReference type="SAM" id="Phobius"/>
    </source>
</evidence>
<feature type="transmembrane region" description="Helical" evidence="1">
    <location>
        <begin position="421"/>
        <end position="441"/>
    </location>
</feature>
<feature type="transmembrane region" description="Helical" evidence="1">
    <location>
        <begin position="946"/>
        <end position="974"/>
    </location>
</feature>
<keyword evidence="3" id="KW-1185">Reference proteome</keyword>
<dbReference type="KEGG" id="coh:EAV92_12870"/>
<dbReference type="Gene3D" id="3.30.70.1440">
    <property type="entry name" value="Multidrug efflux transporter AcrB pore domain"/>
    <property type="match status" value="1"/>
</dbReference>
<feature type="transmembrane region" description="Helical" evidence="1">
    <location>
        <begin position="12"/>
        <end position="30"/>
    </location>
</feature>
<dbReference type="Proteomes" id="UP000269097">
    <property type="component" value="Chromosome"/>
</dbReference>
<keyword evidence="1" id="KW-0812">Transmembrane</keyword>
<dbReference type="AlphaFoldDB" id="A0A3G3JYR3"/>
<feature type="transmembrane region" description="Helical" evidence="1">
    <location>
        <begin position="820"/>
        <end position="842"/>
    </location>
</feature>
<name>A0A3G3JYR3_9BACL</name>
<evidence type="ECO:0000313" key="3">
    <source>
        <dbReference type="Proteomes" id="UP000269097"/>
    </source>
</evidence>
<feature type="transmembrane region" description="Helical" evidence="1">
    <location>
        <begin position="323"/>
        <end position="342"/>
    </location>
</feature>
<feature type="transmembrane region" description="Helical" evidence="1">
    <location>
        <begin position="378"/>
        <end position="400"/>
    </location>
</feature>
<dbReference type="SUPFAM" id="SSF82693">
    <property type="entry name" value="Multidrug efflux transporter AcrB pore domain, PN1, PN2, PC1 and PC2 subdomains"/>
    <property type="match status" value="1"/>
</dbReference>
<sequence length="993" mass="107112">MLSVIRFSMRNTVAVFMMIVLLIAGGLYSVQGMKMEKYPNVGIPYLHMNIVYPGASPDQVMNDIGLPLEQVLSNVEGKVNMYTGANPNVFWSTIEFGMSTDMDKAEQLMRDAVSKVKLPDTAGEPTFQKERLDAEVYEAAFYGGSREELQHYVEDTLTPAMRGIPGIEQVSIRGEAETKLYVRLRPDDLARNRLSYDQVKSWIGAFNLSIPIGDLHTQDRTLPIRAGSTFQSAEEVGSLPLPVPGLKLGDIADVAYEAPVTDYTRLNGEPAILLSIIPKGGEDAVAIAKQVKEEIAKSPLPAGAKTEVLLDQSVDIEHSVNGMLREVLLGALMAVVVTLLFLRNLRSTLIAILSIPLSMFASFMVLRQLGYTLNMMTLAGIAVAIGRVVDDSIVVIENIFRRVRMSRDRDAELVEQGTREVSSAITSSTLTTVAVFLPLAFVPGIVGKFFVPLAWTIVISLLFSLLVAVSVVPLLSRLSLLKLKHTEHRENRLQRSYRTALRWALGHRLMTLGLAVVLLIGSVALVPSLGFNFLPSEQVKTYNISVKMPIGTALSSTNEASRQIEEILRSRAEVDRVGAYVYGESASLSFTVKEGTQNTEGLAQDLREKFKQVKEPREVTLAGVGGINVGNRMQIIVNGPNIDKIKQAADQMTEALKSVPGLADVRNSAEGEKPEISVDFDRSKLAAYGLTPATVSMTLHNLVEGSEIGKAQIQGKTTDMVLSVQMSGTPTTATLQDQLIATPLGTAVPLKELGAVKEVVNPTTISHYNQAEYLQVSGTITDTNSGKVAGDAEKAIRALKLPDGVTWKSEGASKEMNDGFVNMGIALGISVFLVYMVMLLAFGEWKMPIVILAAIPFSVIGAMAGLFLVGEPVGMPAMIGLLMLNGIVVTNAIVLVERVRANARRGLAKHEALLEAGATRVRPILMTAIATIGALLPLALSSEAGLVSRALAVVVIGGLTTSTFLTLFIVPVLYSLAVSDKSEPLSDSAVHHA</sequence>
<dbReference type="PANTHER" id="PTHR32063:SF0">
    <property type="entry name" value="SWARMING MOTILITY PROTEIN SWRC"/>
    <property type="match status" value="1"/>
</dbReference>
<keyword evidence="1" id="KW-0472">Membrane</keyword>
<dbReference type="SUPFAM" id="SSF82714">
    <property type="entry name" value="Multidrug efflux transporter AcrB TolC docking domain, DN and DC subdomains"/>
    <property type="match status" value="2"/>
</dbReference>
<feature type="transmembrane region" description="Helical" evidence="1">
    <location>
        <begin position="349"/>
        <end position="366"/>
    </location>
</feature>
<gene>
    <name evidence="2" type="ORF">EAV92_12870</name>
</gene>
<feature type="transmembrane region" description="Helical" evidence="1">
    <location>
        <begin position="923"/>
        <end position="940"/>
    </location>
</feature>
<dbReference type="RefSeq" id="WP_123041466.1">
    <property type="nucleotide sequence ID" value="NZ_CP033433.1"/>
</dbReference>
<dbReference type="SUPFAM" id="SSF82866">
    <property type="entry name" value="Multidrug efflux transporter AcrB transmembrane domain"/>
    <property type="match status" value="2"/>
</dbReference>